<dbReference type="GO" id="GO:0005886">
    <property type="term" value="C:plasma membrane"/>
    <property type="evidence" value="ECO:0007669"/>
    <property type="project" value="TreeGrafter"/>
</dbReference>
<keyword evidence="5 6" id="KW-0472">Membrane</keyword>
<feature type="transmembrane region" description="Helical" evidence="6">
    <location>
        <begin position="138"/>
        <end position="156"/>
    </location>
</feature>
<dbReference type="RefSeq" id="WP_012106645.1">
    <property type="nucleotide sequence ID" value="NC_009712.1"/>
</dbReference>
<reference evidence="8" key="1">
    <citation type="journal article" date="2015" name="Microbiology">
        <title>Genome of Methanoregula boonei 6A8 reveals adaptations to oligotrophic peatland environments.</title>
        <authorList>
            <person name="Braeuer S."/>
            <person name="Cadillo-Quiroz H."/>
            <person name="Kyrpides N."/>
            <person name="Woyke T."/>
            <person name="Goodwin L."/>
            <person name="Detter C."/>
            <person name="Podell S."/>
            <person name="Yavitt J.B."/>
            <person name="Zinder S.H."/>
        </authorList>
    </citation>
    <scope>NUCLEOTIDE SEQUENCE [LARGE SCALE GENOMIC DNA]</scope>
    <source>
        <strain evidence="8">DSM 21154 / JCM 14090 / 6A8</strain>
    </source>
</reference>
<dbReference type="PANTHER" id="PTHR30178">
    <property type="entry name" value="INNER MEMBRANE PROTEIN YAAH"/>
    <property type="match status" value="1"/>
</dbReference>
<comment type="subcellular location">
    <subcellularLocation>
        <location evidence="1">Membrane</location>
        <topology evidence="1">Multi-pass membrane protein</topology>
    </subcellularLocation>
</comment>
<dbReference type="NCBIfam" id="NF038013">
    <property type="entry name" value="AceTr_1"/>
    <property type="match status" value="1"/>
</dbReference>
<dbReference type="KEGG" id="mbn:Mboo_1100"/>
<gene>
    <name evidence="7" type="ordered locus">Mboo_1100</name>
</gene>
<keyword evidence="8" id="KW-1185">Reference proteome</keyword>
<feature type="transmembrane region" description="Helical" evidence="6">
    <location>
        <begin position="20"/>
        <end position="38"/>
    </location>
</feature>
<evidence type="ECO:0000313" key="7">
    <source>
        <dbReference type="EMBL" id="ABS55618.1"/>
    </source>
</evidence>
<evidence type="ECO:0000256" key="4">
    <source>
        <dbReference type="ARBA" id="ARBA00022989"/>
    </source>
</evidence>
<dbReference type="InterPro" id="IPR047623">
    <property type="entry name" value="SatP"/>
</dbReference>
<keyword evidence="3 6" id="KW-0812">Transmembrane</keyword>
<name>A7I7A7_METB6</name>
<dbReference type="Pfam" id="PF01184">
    <property type="entry name" value="Gpr1_Fun34_YaaH"/>
    <property type="match status" value="1"/>
</dbReference>
<dbReference type="InterPro" id="IPR000791">
    <property type="entry name" value="Gpr1/Fun34/SatP-like"/>
</dbReference>
<dbReference type="HOGENOM" id="CLU_051062_3_0_2"/>
<organism evidence="7 8">
    <name type="scientific">Methanoregula boonei (strain DSM 21154 / JCM 14090 / 6A8)</name>
    <dbReference type="NCBI Taxonomy" id="456442"/>
    <lineage>
        <taxon>Archaea</taxon>
        <taxon>Methanobacteriati</taxon>
        <taxon>Methanobacteriota</taxon>
        <taxon>Stenosarchaea group</taxon>
        <taxon>Methanomicrobia</taxon>
        <taxon>Methanomicrobiales</taxon>
        <taxon>Methanoregulaceae</taxon>
        <taxon>Methanoregula</taxon>
    </lineage>
</organism>
<feature type="transmembrane region" description="Helical" evidence="6">
    <location>
        <begin position="81"/>
        <end position="103"/>
    </location>
</feature>
<proteinExistence type="inferred from homology"/>
<evidence type="ECO:0000256" key="6">
    <source>
        <dbReference type="SAM" id="Phobius"/>
    </source>
</evidence>
<keyword evidence="4 6" id="KW-1133">Transmembrane helix</keyword>
<dbReference type="Proteomes" id="UP000002408">
    <property type="component" value="Chromosome"/>
</dbReference>
<feature type="transmembrane region" description="Helical" evidence="6">
    <location>
        <begin position="44"/>
        <end position="69"/>
    </location>
</feature>
<feature type="transmembrane region" description="Helical" evidence="6">
    <location>
        <begin position="109"/>
        <end position="131"/>
    </location>
</feature>
<dbReference type="PANTHER" id="PTHR30178:SF3">
    <property type="entry name" value="SUCCINATE-ACETATE_PROTON SYMPORTER SATP"/>
    <property type="match status" value="1"/>
</dbReference>
<dbReference type="EMBL" id="CP000780">
    <property type="protein sequence ID" value="ABS55618.1"/>
    <property type="molecule type" value="Genomic_DNA"/>
</dbReference>
<sequence>MEVKEDSVFKNEFRLVDMTANPGGLGLLAFGLTTIILNMHNAGIFAMGSVVFAMGIFYGGLAQIVAGLMEWKKNNTFGMTAFISYGFFWISLVFLILMPIWGWGPALSGEGLVCFLGIWGMFSLGMFLITFRMAKSMQVVFGLLVLLFLLLIVGNALGNSTIIVIAGIEGILCGLSAVYVGFGQIMNEVWKETVVRLG</sequence>
<accession>A7I7A7</accession>
<feature type="transmembrane region" description="Helical" evidence="6">
    <location>
        <begin position="162"/>
        <end position="182"/>
    </location>
</feature>
<dbReference type="AlphaFoldDB" id="A7I7A7"/>
<dbReference type="eggNOG" id="arCOG03176">
    <property type="taxonomic scope" value="Archaea"/>
</dbReference>
<protein>
    <submittedName>
        <fullName evidence="7">GPR1/FUN34/yaaH family protein</fullName>
    </submittedName>
</protein>
<evidence type="ECO:0000256" key="3">
    <source>
        <dbReference type="ARBA" id="ARBA00022692"/>
    </source>
</evidence>
<dbReference type="GO" id="GO:0071422">
    <property type="term" value="P:succinate transmembrane transport"/>
    <property type="evidence" value="ECO:0007669"/>
    <property type="project" value="TreeGrafter"/>
</dbReference>
<evidence type="ECO:0000256" key="5">
    <source>
        <dbReference type="ARBA" id="ARBA00023136"/>
    </source>
</evidence>
<dbReference type="STRING" id="456442.Mboo_1100"/>
<dbReference type="GO" id="GO:0015360">
    <property type="term" value="F:acetate:proton symporter activity"/>
    <property type="evidence" value="ECO:0007669"/>
    <property type="project" value="TreeGrafter"/>
</dbReference>
<evidence type="ECO:0000256" key="1">
    <source>
        <dbReference type="ARBA" id="ARBA00004141"/>
    </source>
</evidence>
<dbReference type="OrthoDB" id="53209at2157"/>
<comment type="similarity">
    <text evidence="2">Belongs to the acetate uptake transporter (AceTr) (TC 2.A.96) family.</text>
</comment>
<dbReference type="GeneID" id="5410025"/>
<evidence type="ECO:0000256" key="2">
    <source>
        <dbReference type="ARBA" id="ARBA00005587"/>
    </source>
</evidence>
<evidence type="ECO:0000313" key="8">
    <source>
        <dbReference type="Proteomes" id="UP000002408"/>
    </source>
</evidence>